<dbReference type="InterPro" id="IPR004381">
    <property type="entry name" value="Glycerate_kinase"/>
</dbReference>
<evidence type="ECO:0000256" key="1">
    <source>
        <dbReference type="ARBA" id="ARBA00006284"/>
    </source>
</evidence>
<proteinExistence type="inferred from homology"/>
<keyword evidence="2 4" id="KW-0808">Transferase</keyword>
<dbReference type="EMBL" id="CP146256">
    <property type="protein sequence ID" value="XAH74210.1"/>
    <property type="molecule type" value="Genomic_DNA"/>
</dbReference>
<dbReference type="InterPro" id="IPR036129">
    <property type="entry name" value="Glycerate_kinase_sf"/>
</dbReference>
<evidence type="ECO:0000313" key="6">
    <source>
        <dbReference type="Proteomes" id="UP001451571"/>
    </source>
</evidence>
<name>A0ABZ3EXM9_9FIRM</name>
<dbReference type="RefSeq" id="WP_342757804.1">
    <property type="nucleotide sequence ID" value="NZ_CP146256.1"/>
</dbReference>
<evidence type="ECO:0000256" key="4">
    <source>
        <dbReference type="PIRNR" id="PIRNR006078"/>
    </source>
</evidence>
<evidence type="ECO:0000313" key="5">
    <source>
        <dbReference type="EMBL" id="XAH74210.1"/>
    </source>
</evidence>
<dbReference type="PANTHER" id="PTHR21599">
    <property type="entry name" value="GLYCERATE KINASE"/>
    <property type="match status" value="1"/>
</dbReference>
<evidence type="ECO:0000256" key="3">
    <source>
        <dbReference type="ARBA" id="ARBA00022777"/>
    </source>
</evidence>
<dbReference type="InterPro" id="IPR018193">
    <property type="entry name" value="Glyc_kinase_flavodox-like_fold"/>
</dbReference>
<dbReference type="SUPFAM" id="SSF110738">
    <property type="entry name" value="Glycerate kinase I"/>
    <property type="match status" value="1"/>
</dbReference>
<dbReference type="NCBIfam" id="TIGR00045">
    <property type="entry name" value="glycerate kinase"/>
    <property type="match status" value="1"/>
</dbReference>
<dbReference type="Pfam" id="PF02595">
    <property type="entry name" value="Gly_kinase"/>
    <property type="match status" value="1"/>
</dbReference>
<accession>A0ABZ3EXM9</accession>
<reference evidence="5 6" key="1">
    <citation type="submission" date="2024-02" db="EMBL/GenBank/DDBJ databases">
        <title>Bacterial strain from lacustrine sediment.</title>
        <authorList>
            <person name="Petit C."/>
            <person name="Fadhlaoui K."/>
        </authorList>
    </citation>
    <scope>NUCLEOTIDE SEQUENCE [LARGE SCALE GENOMIC DNA]</scope>
    <source>
        <strain evidence="5 6">IPX-CK</strain>
    </source>
</reference>
<evidence type="ECO:0000256" key="2">
    <source>
        <dbReference type="ARBA" id="ARBA00022679"/>
    </source>
</evidence>
<keyword evidence="6" id="KW-1185">Reference proteome</keyword>
<sequence>MRILIASDSFKGSLSSAQVAENIKAGILGVYSDAEIKYISVADGGEGTVEAVISGSGGKMVNTPVMGPDGKMLDSFFGILEDGSAIIEMAAASGLPLVPERERDIMKATTYGTGQLLKAAMDNGCMKIYIGVGGSATNDGGIGMAQALGASFKDDRGEEVGFGGGQLSRIAKIDVSRMDERLRRTEIIVMSDVTNPLCGPSGASAVYGPQKGASPEQVVLLDEGLSHLAKVIEETLTIDIRNMKGAGAAGGLGGGLAAFTGAVIRSGIDAVLDMSDFAQKAEWADLIITGEGRIDFQSSYGKVISGIAGRAGKYGVPIAAIAGSLSEGSQEVYKIGISCMEAAVCRPMPLEEAMGEKAGELVADAAERLMRGIKVGTMQRDRACHECLGTPNNRLQ</sequence>
<protein>
    <submittedName>
        <fullName evidence="5">Glycerate kinase</fullName>
        <ecNumber evidence="5">2.7.1.31</ecNumber>
    </submittedName>
</protein>
<dbReference type="PIRSF" id="PIRSF006078">
    <property type="entry name" value="GlxK"/>
    <property type="match status" value="1"/>
</dbReference>
<dbReference type="GO" id="GO:0008887">
    <property type="term" value="F:glycerate kinase activity"/>
    <property type="evidence" value="ECO:0007669"/>
    <property type="project" value="UniProtKB-EC"/>
</dbReference>
<keyword evidence="3 4" id="KW-0418">Kinase</keyword>
<dbReference type="InterPro" id="IPR018197">
    <property type="entry name" value="Glycerate_kinase_RE-like"/>
</dbReference>
<dbReference type="Gene3D" id="3.40.50.10350">
    <property type="entry name" value="Glycerate kinase, domain 1"/>
    <property type="match status" value="1"/>
</dbReference>
<dbReference type="Gene3D" id="3.90.1510.10">
    <property type="entry name" value="Glycerate kinase, domain 2"/>
    <property type="match status" value="1"/>
</dbReference>
<gene>
    <name evidence="5" type="ORF">V6984_00095</name>
</gene>
<dbReference type="EC" id="2.7.1.31" evidence="5"/>
<comment type="similarity">
    <text evidence="1 4">Belongs to the glycerate kinase type-1 family.</text>
</comment>
<dbReference type="Proteomes" id="UP001451571">
    <property type="component" value="Chromosome"/>
</dbReference>
<dbReference type="PANTHER" id="PTHR21599:SF0">
    <property type="entry name" value="GLYCERATE KINASE"/>
    <property type="match status" value="1"/>
</dbReference>
<organism evidence="5 6">
    <name type="scientific">Kineothrix sedimenti</name>
    <dbReference type="NCBI Taxonomy" id="3123317"/>
    <lineage>
        <taxon>Bacteria</taxon>
        <taxon>Bacillati</taxon>
        <taxon>Bacillota</taxon>
        <taxon>Clostridia</taxon>
        <taxon>Lachnospirales</taxon>
        <taxon>Lachnospiraceae</taxon>
        <taxon>Kineothrix</taxon>
    </lineage>
</organism>